<gene>
    <name evidence="3" type="ordered locus">Hden_0866</name>
</gene>
<keyword evidence="4" id="KW-1185">Reference proteome</keyword>
<name>D8JU93_HYPDA</name>
<feature type="compositionally biased region" description="Low complexity" evidence="1">
    <location>
        <begin position="169"/>
        <end position="199"/>
    </location>
</feature>
<feature type="compositionally biased region" description="Low complexity" evidence="1">
    <location>
        <begin position="118"/>
        <end position="132"/>
    </location>
</feature>
<feature type="chain" id="PRO_5003116397" evidence="2">
    <location>
        <begin position="28"/>
        <end position="261"/>
    </location>
</feature>
<organism evidence="3 4">
    <name type="scientific">Hyphomicrobium denitrificans (strain ATCC 51888 / DSM 1869 / NCIMB 11706 / TK 0415)</name>
    <dbReference type="NCBI Taxonomy" id="582899"/>
    <lineage>
        <taxon>Bacteria</taxon>
        <taxon>Pseudomonadati</taxon>
        <taxon>Pseudomonadota</taxon>
        <taxon>Alphaproteobacteria</taxon>
        <taxon>Hyphomicrobiales</taxon>
        <taxon>Hyphomicrobiaceae</taxon>
        <taxon>Hyphomicrobium</taxon>
    </lineage>
</organism>
<dbReference type="AlphaFoldDB" id="D8JU93"/>
<dbReference type="KEGG" id="hdn:Hden_0866"/>
<reference evidence="4" key="1">
    <citation type="journal article" date="2011" name="J. Bacteriol.">
        <title>Genome sequences of eight morphologically diverse alphaproteobacteria.</title>
        <authorList>
            <consortium name="US DOE Joint Genome Institute"/>
            <person name="Brown P.J."/>
            <person name="Kysela D.T."/>
            <person name="Buechlein A."/>
            <person name="Hemmerich C."/>
            <person name="Brun Y.V."/>
        </authorList>
    </citation>
    <scope>NUCLEOTIDE SEQUENCE [LARGE SCALE GENOMIC DNA]</scope>
    <source>
        <strain evidence="4">ATCC 51888 / DSM 1869 / NCIB 11706 / TK 0415</strain>
    </source>
</reference>
<evidence type="ECO:0000256" key="2">
    <source>
        <dbReference type="SAM" id="SignalP"/>
    </source>
</evidence>
<protein>
    <submittedName>
        <fullName evidence="3">Uncharacterized protein</fullName>
    </submittedName>
</protein>
<evidence type="ECO:0000313" key="3">
    <source>
        <dbReference type="EMBL" id="ADJ22683.1"/>
    </source>
</evidence>
<evidence type="ECO:0000313" key="4">
    <source>
        <dbReference type="Proteomes" id="UP000002033"/>
    </source>
</evidence>
<keyword evidence="2" id="KW-0732">Signal</keyword>
<sequence length="261" mass="26622" precursor="true">MRAIFNLVAAGATAAAFIAAVSLPATAACKRYGFTVNDYGKDGPTKDAKALLDKTIASKMSELGIKDYRTGKKSVSCELFLNFIVFDEHTCTAEATVCWGGSQLPKSDETAAADDAADAAPQKAAANDSESAAAKKKGVANKPESGAEKKKTAKTIADPKKPVEHAQHTSAPSAASANAAAATPEAASSETEAAPVEAAAKPEHASHSAKPVETGSLNEAAKKPAHHNTEKAAPEASDGPPVKLDNGEGYPTPEAPQDGAQ</sequence>
<dbReference type="PROSITE" id="PS51257">
    <property type="entry name" value="PROKAR_LIPOPROTEIN"/>
    <property type="match status" value="1"/>
</dbReference>
<proteinExistence type="predicted"/>
<feature type="compositionally biased region" description="Basic and acidic residues" evidence="1">
    <location>
        <begin position="157"/>
        <end position="167"/>
    </location>
</feature>
<feature type="signal peptide" evidence="2">
    <location>
        <begin position="1"/>
        <end position="27"/>
    </location>
</feature>
<dbReference type="EMBL" id="CP002083">
    <property type="protein sequence ID" value="ADJ22683.1"/>
    <property type="molecule type" value="Genomic_DNA"/>
</dbReference>
<evidence type="ECO:0000256" key="1">
    <source>
        <dbReference type="SAM" id="MobiDB-lite"/>
    </source>
</evidence>
<dbReference type="OrthoDB" id="7933937at2"/>
<dbReference type="RefSeq" id="WP_013214898.1">
    <property type="nucleotide sequence ID" value="NC_014313.1"/>
</dbReference>
<dbReference type="HOGENOM" id="CLU_1228551_0_0_5"/>
<feature type="region of interest" description="Disordered" evidence="1">
    <location>
        <begin position="106"/>
        <end position="261"/>
    </location>
</feature>
<accession>D8JU93</accession>
<dbReference type="Proteomes" id="UP000002033">
    <property type="component" value="Chromosome"/>
</dbReference>